<proteinExistence type="predicted"/>
<reference evidence="2" key="1">
    <citation type="submission" date="2022-04" db="EMBL/GenBank/DDBJ databases">
        <authorList>
            <person name="Xu L."/>
            <person name="Lv Z."/>
        </authorList>
    </citation>
    <scope>NUCLEOTIDE SEQUENCE</scope>
    <source>
        <strain evidence="2">LV_2022a</strain>
    </source>
</reference>
<dbReference type="Proteomes" id="UP001292079">
    <property type="component" value="Unassembled WGS sequence"/>
</dbReference>
<comment type="caution">
    <text evidence="2">The sequence shown here is derived from an EMBL/GenBank/DDBJ whole genome shotgun (WGS) entry which is preliminary data.</text>
</comment>
<protein>
    <recommendedName>
        <fullName evidence="4">Stress protein DDR48 (DNA damage-responsive protein 48)</fullName>
    </recommendedName>
</protein>
<feature type="chain" id="PRO_5042010258" description="Stress protein DDR48 (DNA damage-responsive protein 48)" evidence="1">
    <location>
        <begin position="20"/>
        <end position="338"/>
    </location>
</feature>
<keyword evidence="1" id="KW-0732">Signal</keyword>
<accession>A0AAE1ZD06</accession>
<dbReference type="AlphaFoldDB" id="A0AAE1ZD06"/>
<sequence>MKMKSLLIFFLQIIFYVSGKTVMYTQISTIYKSYGDPSLNYTDDEDFDGYDSKSYFPNEEMDNSLDDVDNEDEHDVYYKNRTTNYHFDYYGNNDIGSRNDGWFRYGYNNRKPFMHNINDYHESMRNDGFYKNSNYDKQSNKLLNNPDDMSENDGEYAKQYNSFFDKNDNDHYNNWPNNDYHEERNIHYNYRDYNYENNENNWHEENNGYEQYGNALGNEFANVGYERDSISEYSPIPYETYEANGWNDDGKNYHDDHNDKDHYNYFKDFDRHFHDDNHNYRPSHKKYSQRNYQYFNDRRLGNHNYNNYQHDNYEHYQPQRNGYDTNWRYGFEDDDDYD</sequence>
<dbReference type="EMBL" id="JALJAT010000003">
    <property type="protein sequence ID" value="KAK4471585.1"/>
    <property type="molecule type" value="Genomic_DNA"/>
</dbReference>
<evidence type="ECO:0008006" key="4">
    <source>
        <dbReference type="Google" id="ProtNLM"/>
    </source>
</evidence>
<evidence type="ECO:0000256" key="1">
    <source>
        <dbReference type="SAM" id="SignalP"/>
    </source>
</evidence>
<evidence type="ECO:0000313" key="2">
    <source>
        <dbReference type="EMBL" id="KAK4471585.1"/>
    </source>
</evidence>
<evidence type="ECO:0000313" key="3">
    <source>
        <dbReference type="Proteomes" id="UP001292079"/>
    </source>
</evidence>
<name>A0AAE1ZD06_SCHME</name>
<organism evidence="2 3">
    <name type="scientific">Schistosoma mekongi</name>
    <name type="common">Parasitic worm</name>
    <dbReference type="NCBI Taxonomy" id="38744"/>
    <lineage>
        <taxon>Eukaryota</taxon>
        <taxon>Metazoa</taxon>
        <taxon>Spiralia</taxon>
        <taxon>Lophotrochozoa</taxon>
        <taxon>Platyhelminthes</taxon>
        <taxon>Trematoda</taxon>
        <taxon>Digenea</taxon>
        <taxon>Strigeidida</taxon>
        <taxon>Schistosomatoidea</taxon>
        <taxon>Schistosomatidae</taxon>
        <taxon>Schistosoma</taxon>
    </lineage>
</organism>
<gene>
    <name evidence="2" type="ORF">MN116_005000</name>
</gene>
<reference evidence="2" key="2">
    <citation type="journal article" date="2023" name="Infect Dis Poverty">
        <title>Chromosome-scale genome of the human blood fluke Schistosoma mekongi and its implications for public health.</title>
        <authorList>
            <person name="Zhou M."/>
            <person name="Xu L."/>
            <person name="Xu D."/>
            <person name="Chen W."/>
            <person name="Khan J."/>
            <person name="Hu Y."/>
            <person name="Huang H."/>
            <person name="Wei H."/>
            <person name="Zhang Y."/>
            <person name="Chusongsang P."/>
            <person name="Tanasarnprasert K."/>
            <person name="Hu X."/>
            <person name="Limpanont Y."/>
            <person name="Lv Z."/>
        </authorList>
    </citation>
    <scope>NUCLEOTIDE SEQUENCE</scope>
    <source>
        <strain evidence="2">LV_2022a</strain>
    </source>
</reference>
<keyword evidence="3" id="KW-1185">Reference proteome</keyword>
<feature type="signal peptide" evidence="1">
    <location>
        <begin position="1"/>
        <end position="19"/>
    </location>
</feature>